<dbReference type="EMBL" id="JAENGY010000046">
    <property type="protein sequence ID" value="KAG6975923.1"/>
    <property type="molecule type" value="Genomic_DNA"/>
</dbReference>
<name>A0A8J5J1Z1_9STRA</name>
<dbReference type="AlphaFoldDB" id="A0A8J5J1Z1"/>
<proteinExistence type="predicted"/>
<evidence type="ECO:0000313" key="1">
    <source>
        <dbReference type="EMBL" id="KAG6975923.1"/>
    </source>
</evidence>
<keyword evidence="2" id="KW-1185">Reference proteome</keyword>
<comment type="caution">
    <text evidence="1">The sequence shown here is derived from an EMBL/GenBank/DDBJ whole genome shotgun (WGS) entry which is preliminary data.</text>
</comment>
<accession>A0A8J5J1Z1</accession>
<dbReference type="Proteomes" id="UP000709295">
    <property type="component" value="Unassembled WGS sequence"/>
</dbReference>
<evidence type="ECO:0000313" key="2">
    <source>
        <dbReference type="Proteomes" id="UP000709295"/>
    </source>
</evidence>
<protein>
    <submittedName>
        <fullName evidence="1">Uncharacterized protein</fullName>
    </submittedName>
</protein>
<sequence>MITEADHILQSHLNSKVTPSIAPIAWSKYACFVAKKSGTVLGITIVSCRACTMAEYPSSGICARLNRLDPTAPPGICTLQLCQSSATR</sequence>
<gene>
    <name evidence="1" type="ORF">JG688_00001910</name>
</gene>
<organism evidence="1 2">
    <name type="scientific">Phytophthora aleatoria</name>
    <dbReference type="NCBI Taxonomy" id="2496075"/>
    <lineage>
        <taxon>Eukaryota</taxon>
        <taxon>Sar</taxon>
        <taxon>Stramenopiles</taxon>
        <taxon>Oomycota</taxon>
        <taxon>Peronosporomycetes</taxon>
        <taxon>Peronosporales</taxon>
        <taxon>Peronosporaceae</taxon>
        <taxon>Phytophthora</taxon>
    </lineage>
</organism>
<reference evidence="1" key="1">
    <citation type="submission" date="2021-01" db="EMBL/GenBank/DDBJ databases">
        <title>Phytophthora aleatoria, a newly-described species from Pinus radiata is distinct from Phytophthora cactorum isolates based on comparative genomics.</title>
        <authorList>
            <person name="Mcdougal R."/>
            <person name="Panda P."/>
            <person name="Williams N."/>
            <person name="Studholme D.J."/>
        </authorList>
    </citation>
    <scope>NUCLEOTIDE SEQUENCE</scope>
    <source>
        <strain evidence="1">NZFS 4037</strain>
    </source>
</reference>